<comment type="catalytic activity">
    <reaction evidence="1 10">
        <text>Endohydrolysis of (1-&gt;4)-beta-D-xylosidic linkages in xylans.</text>
        <dbReference type="EC" id="3.2.1.8"/>
    </reaction>
</comment>
<dbReference type="SUPFAM" id="SSF51445">
    <property type="entry name" value="(Trans)glycosidases"/>
    <property type="match status" value="1"/>
</dbReference>
<comment type="similarity">
    <text evidence="2 10">Belongs to the glycosyl hydrolase 10 (cellulase F) family.</text>
</comment>
<evidence type="ECO:0000256" key="9">
    <source>
        <dbReference type="PROSITE-ProRule" id="PRU10061"/>
    </source>
</evidence>
<name>A0A2T0UQ23_9ACTN</name>
<feature type="signal peptide" evidence="11">
    <location>
        <begin position="1"/>
        <end position="39"/>
    </location>
</feature>
<evidence type="ECO:0000313" key="14">
    <source>
        <dbReference type="Proteomes" id="UP000238176"/>
    </source>
</evidence>
<keyword evidence="5 10" id="KW-0378">Hydrolase</keyword>
<evidence type="ECO:0000256" key="6">
    <source>
        <dbReference type="ARBA" id="ARBA00023277"/>
    </source>
</evidence>
<dbReference type="PROSITE" id="PS51318">
    <property type="entry name" value="TAT"/>
    <property type="match status" value="1"/>
</dbReference>
<evidence type="ECO:0000256" key="1">
    <source>
        <dbReference type="ARBA" id="ARBA00000681"/>
    </source>
</evidence>
<dbReference type="Pfam" id="PF00652">
    <property type="entry name" value="Ricin_B_lectin"/>
    <property type="match status" value="1"/>
</dbReference>
<feature type="active site" description="Nucleophile" evidence="9">
    <location>
        <position position="271"/>
    </location>
</feature>
<evidence type="ECO:0000256" key="11">
    <source>
        <dbReference type="SAM" id="SignalP"/>
    </source>
</evidence>
<dbReference type="Gene3D" id="2.80.10.50">
    <property type="match status" value="1"/>
</dbReference>
<evidence type="ECO:0000256" key="5">
    <source>
        <dbReference type="ARBA" id="ARBA00022801"/>
    </source>
</evidence>
<dbReference type="EMBL" id="PVTJ01000003">
    <property type="protein sequence ID" value="PRY59968.1"/>
    <property type="molecule type" value="Genomic_DNA"/>
</dbReference>
<evidence type="ECO:0000256" key="8">
    <source>
        <dbReference type="ARBA" id="ARBA00023326"/>
    </source>
</evidence>
<keyword evidence="14" id="KW-1185">Reference proteome</keyword>
<dbReference type="AlphaFoldDB" id="A0A2T0UQ23"/>
<evidence type="ECO:0000256" key="3">
    <source>
        <dbReference type="ARBA" id="ARBA00022651"/>
    </source>
</evidence>
<keyword evidence="8 10" id="KW-0624">Polysaccharide degradation</keyword>
<dbReference type="GO" id="GO:0031176">
    <property type="term" value="F:endo-1,4-beta-xylanase activity"/>
    <property type="evidence" value="ECO:0007669"/>
    <property type="project" value="UniProtKB-EC"/>
</dbReference>
<dbReference type="SUPFAM" id="SSF50370">
    <property type="entry name" value="Ricin B-like lectins"/>
    <property type="match status" value="1"/>
</dbReference>
<dbReference type="PROSITE" id="PS50231">
    <property type="entry name" value="RICIN_B_LECTIN"/>
    <property type="match status" value="1"/>
</dbReference>
<evidence type="ECO:0000256" key="7">
    <source>
        <dbReference type="ARBA" id="ARBA00023295"/>
    </source>
</evidence>
<dbReference type="PANTHER" id="PTHR31490:SF88">
    <property type="entry name" value="BETA-XYLANASE"/>
    <property type="match status" value="1"/>
</dbReference>
<evidence type="ECO:0000256" key="4">
    <source>
        <dbReference type="ARBA" id="ARBA00022729"/>
    </source>
</evidence>
<feature type="chain" id="PRO_5015699149" description="Beta-xylanase" evidence="11">
    <location>
        <begin position="40"/>
        <end position="476"/>
    </location>
</feature>
<dbReference type="InterPro" id="IPR000772">
    <property type="entry name" value="Ricin_B_lectin"/>
</dbReference>
<dbReference type="PANTHER" id="PTHR31490">
    <property type="entry name" value="GLYCOSYL HYDROLASE"/>
    <property type="match status" value="1"/>
</dbReference>
<dbReference type="Gene3D" id="3.20.20.80">
    <property type="entry name" value="Glycosidases"/>
    <property type="match status" value="1"/>
</dbReference>
<reference evidence="13 14" key="1">
    <citation type="submission" date="2018-03" db="EMBL/GenBank/DDBJ databases">
        <title>Genomic Encyclopedia of Type Strains, Phase III (KMG-III): the genomes of soil and plant-associated and newly described type strains.</title>
        <authorList>
            <person name="Whitman W."/>
        </authorList>
    </citation>
    <scope>NUCLEOTIDE SEQUENCE [LARGE SCALE GENOMIC DNA]</scope>
    <source>
        <strain evidence="13 14">CGMCC 4.7067</strain>
    </source>
</reference>
<dbReference type="PRINTS" id="PR00134">
    <property type="entry name" value="GLHYDRLASE10"/>
</dbReference>
<dbReference type="Pfam" id="PF00331">
    <property type="entry name" value="Glyco_hydro_10"/>
    <property type="match status" value="1"/>
</dbReference>
<evidence type="ECO:0000256" key="10">
    <source>
        <dbReference type="RuleBase" id="RU361174"/>
    </source>
</evidence>
<dbReference type="CDD" id="cd23418">
    <property type="entry name" value="beta-trefoil_Ricin_XLN-like"/>
    <property type="match status" value="1"/>
</dbReference>
<dbReference type="PROSITE" id="PS51760">
    <property type="entry name" value="GH10_2"/>
    <property type="match status" value="1"/>
</dbReference>
<evidence type="ECO:0000256" key="2">
    <source>
        <dbReference type="ARBA" id="ARBA00007495"/>
    </source>
</evidence>
<gene>
    <name evidence="13" type="ORF">B0I28_103442</name>
</gene>
<keyword evidence="6 10" id="KW-0119">Carbohydrate metabolism</keyword>
<dbReference type="RefSeq" id="WP_106363851.1">
    <property type="nucleotide sequence ID" value="NZ_PVTJ01000003.1"/>
</dbReference>
<dbReference type="InterPro" id="IPR031158">
    <property type="entry name" value="GH10_AS"/>
</dbReference>
<dbReference type="InterPro" id="IPR017853">
    <property type="entry name" value="GH"/>
</dbReference>
<keyword evidence="4 11" id="KW-0732">Signal</keyword>
<dbReference type="SMART" id="SM00633">
    <property type="entry name" value="Glyco_10"/>
    <property type="match status" value="1"/>
</dbReference>
<dbReference type="InterPro" id="IPR006311">
    <property type="entry name" value="TAT_signal"/>
</dbReference>
<dbReference type="OrthoDB" id="9815836at2"/>
<comment type="caution">
    <text evidence="13">The sequence shown here is derived from an EMBL/GenBank/DDBJ whole genome shotgun (WGS) entry which is preliminary data.</text>
</comment>
<keyword evidence="3 13" id="KW-0858">Xylan degradation</keyword>
<accession>A0A2T0UQ23</accession>
<dbReference type="PROSITE" id="PS00591">
    <property type="entry name" value="GH10_1"/>
    <property type="match status" value="1"/>
</dbReference>
<dbReference type="Proteomes" id="UP000238176">
    <property type="component" value="Unassembled WGS sequence"/>
</dbReference>
<organism evidence="13 14">
    <name type="scientific">Glycomyces artemisiae</name>
    <dbReference type="NCBI Taxonomy" id="1076443"/>
    <lineage>
        <taxon>Bacteria</taxon>
        <taxon>Bacillati</taxon>
        <taxon>Actinomycetota</taxon>
        <taxon>Actinomycetes</taxon>
        <taxon>Glycomycetales</taxon>
        <taxon>Glycomycetaceae</taxon>
        <taxon>Glycomyces</taxon>
    </lineage>
</organism>
<dbReference type="SMART" id="SM00458">
    <property type="entry name" value="RICIN"/>
    <property type="match status" value="1"/>
</dbReference>
<evidence type="ECO:0000259" key="12">
    <source>
        <dbReference type="PROSITE" id="PS51760"/>
    </source>
</evidence>
<dbReference type="InterPro" id="IPR001000">
    <property type="entry name" value="GH10_dom"/>
</dbReference>
<evidence type="ECO:0000313" key="13">
    <source>
        <dbReference type="EMBL" id="PRY59968.1"/>
    </source>
</evidence>
<dbReference type="EC" id="3.2.1.8" evidence="10"/>
<dbReference type="GO" id="GO:0045493">
    <property type="term" value="P:xylan catabolic process"/>
    <property type="evidence" value="ECO:0007669"/>
    <property type="project" value="UniProtKB-KW"/>
</dbReference>
<dbReference type="InterPro" id="IPR035992">
    <property type="entry name" value="Ricin_B-like_lectins"/>
</dbReference>
<sequence>MRNSPTSRRRRAWSALAALAVASLGATTALVLSAAPAQAASTLGASAAESGRYFGAAVAGNRLSESGYANTLGTEFNSVVAENAMKWDATEPNPGQFTFSGGDQIVSWAQARGMKVRGHTLVWHAQQPGWVQGLTGNNLRNAMVNHITGVANHYEGKVFAWDVVNEAFEWDGSRRQSNLQQQLGNGWIEEAFRAADAADPNARLCYNDYGTDGINSKSTAIYNMVRDFKSRGVPIDCVGFQSHLSAGDNLSSYQSNLQRFADLGVAVEITELDVGGSGSAQAATFGTVTQACMAVARCTGITVWGVTDKYSWRNDDPLLFDDNYQKKQAYTSVLNALNSGTPGGGEDSGQVRGVGSGRCLDVPNQSTTNGTQLQIYDCWSGANQQWTFANGELSVYTGASRKCLDASGSSSANGTAAVIWSCHGGANQKWVLNSNGTLRNTATGTCLDVSGAATANGSRVQLWACTNGTNQQWTIV</sequence>
<feature type="domain" description="GH10" evidence="12">
    <location>
        <begin position="37"/>
        <end position="336"/>
    </location>
</feature>
<protein>
    <recommendedName>
        <fullName evidence="10">Beta-xylanase</fullName>
        <ecNumber evidence="10">3.2.1.8</ecNumber>
    </recommendedName>
</protein>
<dbReference type="InterPro" id="IPR044846">
    <property type="entry name" value="GH10"/>
</dbReference>
<proteinExistence type="inferred from homology"/>
<keyword evidence="7 10" id="KW-0326">Glycosidase</keyword>